<dbReference type="AlphaFoldDB" id="A0A8I3AAH4"/>
<evidence type="ECO:0000256" key="1">
    <source>
        <dbReference type="SAM" id="MobiDB-lite"/>
    </source>
</evidence>
<comment type="caution">
    <text evidence="2">The sequence shown here is derived from an EMBL/GenBank/DDBJ whole genome shotgun (WGS) entry which is preliminary data.</text>
</comment>
<sequence>MDATYDFSFYNNSNGYSANTNVGPTVSENTHDALGVQTDAFGRVATPQTNLNPINQPSLAYSQANLNLISQPSVAQAYMQEAFVFKERCKVLDVQLLKVTTERDTLKMMFEKLSTSLQNSTTVPSSSSVTMTKNAKSYPKLRFWTQSAYNTWTNSAEAHSDTRYKFAFIEDEEGNAVTEGTLKAIRKTIRGCWAELVVKGMAPKSWGKANASAKDVVYSLAYKSFPFLQLAENDWKIDLLCSLDYPGWVRNNLDDKGNWVASRRVKQEDEAAAGDEPAVSVSKKRKAKLVKSEPSEKKFKGGDTPQRISPPISLSTPPEIPQEDGTPVSVSESC</sequence>
<feature type="region of interest" description="Disordered" evidence="1">
    <location>
        <begin position="268"/>
        <end position="334"/>
    </location>
</feature>
<dbReference type="Proteomes" id="UP000683000">
    <property type="component" value="Unassembled WGS sequence"/>
</dbReference>
<protein>
    <submittedName>
        <fullName evidence="2">Uncharacterized protein</fullName>
    </submittedName>
</protein>
<evidence type="ECO:0000313" key="2">
    <source>
        <dbReference type="EMBL" id="KAG6377986.1"/>
    </source>
</evidence>
<dbReference type="OrthoDB" id="2681506at2759"/>
<proteinExistence type="predicted"/>
<name>A0A8I3AAH4_9AGAM</name>
<keyword evidence="3" id="KW-1185">Reference proteome</keyword>
<gene>
    <name evidence="2" type="ORF">JVT61DRAFT_14782</name>
</gene>
<feature type="compositionally biased region" description="Basic and acidic residues" evidence="1">
    <location>
        <begin position="290"/>
        <end position="301"/>
    </location>
</feature>
<accession>A0A8I3AAH4</accession>
<evidence type="ECO:0000313" key="3">
    <source>
        <dbReference type="Proteomes" id="UP000683000"/>
    </source>
</evidence>
<organism evidence="2 3">
    <name type="scientific">Boletus reticuloceps</name>
    <dbReference type="NCBI Taxonomy" id="495285"/>
    <lineage>
        <taxon>Eukaryota</taxon>
        <taxon>Fungi</taxon>
        <taxon>Dikarya</taxon>
        <taxon>Basidiomycota</taxon>
        <taxon>Agaricomycotina</taxon>
        <taxon>Agaricomycetes</taxon>
        <taxon>Agaricomycetidae</taxon>
        <taxon>Boletales</taxon>
        <taxon>Boletineae</taxon>
        <taxon>Boletaceae</taxon>
        <taxon>Boletoideae</taxon>
        <taxon>Boletus</taxon>
    </lineage>
</organism>
<dbReference type="EMBL" id="JAGFBS010000008">
    <property type="protein sequence ID" value="KAG6377986.1"/>
    <property type="molecule type" value="Genomic_DNA"/>
</dbReference>
<reference evidence="2" key="1">
    <citation type="submission" date="2021-03" db="EMBL/GenBank/DDBJ databases">
        <title>Evolutionary innovations through gain and loss of genes in the ectomycorrhizal Boletales.</title>
        <authorList>
            <person name="Wu G."/>
            <person name="Miyauchi S."/>
            <person name="Morin E."/>
            <person name="Yang Z.-L."/>
            <person name="Xu J."/>
            <person name="Martin F.M."/>
        </authorList>
    </citation>
    <scope>NUCLEOTIDE SEQUENCE</scope>
    <source>
        <strain evidence="2">BR01</strain>
    </source>
</reference>